<dbReference type="OMA" id="RYHFNNK"/>
<dbReference type="GO" id="GO:0008198">
    <property type="term" value="F:ferrous iron binding"/>
    <property type="evidence" value="ECO:0007669"/>
    <property type="project" value="TreeGrafter"/>
</dbReference>
<keyword evidence="4 5" id="KW-0408">Iron</keyword>
<evidence type="ECO:0000256" key="2">
    <source>
        <dbReference type="ARBA" id="ARBA00022964"/>
    </source>
</evidence>
<dbReference type="PANTHER" id="PTHR16557">
    <property type="entry name" value="ALKYLATED DNA REPAIR PROTEIN ALKB-RELATED"/>
    <property type="match status" value="1"/>
</dbReference>
<dbReference type="AlphaFoldDB" id="A0A915HV64"/>
<evidence type="ECO:0000256" key="3">
    <source>
        <dbReference type="ARBA" id="ARBA00023002"/>
    </source>
</evidence>
<proteinExistence type="predicted"/>
<keyword evidence="1 5" id="KW-0479">Metal-binding</keyword>
<dbReference type="Pfam" id="PF13532">
    <property type="entry name" value="2OG-FeII_Oxy_2"/>
    <property type="match status" value="1"/>
</dbReference>
<evidence type="ECO:0000313" key="7">
    <source>
        <dbReference type="Proteomes" id="UP000887565"/>
    </source>
</evidence>
<keyword evidence="7" id="KW-1185">Reference proteome</keyword>
<feature type="domain" description="Fe2OG dioxygenase" evidence="6">
    <location>
        <begin position="183"/>
        <end position="305"/>
    </location>
</feature>
<evidence type="ECO:0000256" key="5">
    <source>
        <dbReference type="PIRSR" id="PIRSR604574-2"/>
    </source>
</evidence>
<feature type="binding site" evidence="5">
    <location>
        <position position="201"/>
    </location>
    <ligand>
        <name>Fe cation</name>
        <dbReference type="ChEBI" id="CHEBI:24875"/>
        <note>catalytic</note>
    </ligand>
</feature>
<feature type="binding site" evidence="5">
    <location>
        <position position="203"/>
    </location>
    <ligand>
        <name>Fe cation</name>
        <dbReference type="ChEBI" id="CHEBI:24875"/>
        <note>catalytic</note>
    </ligand>
</feature>
<dbReference type="InterPro" id="IPR027450">
    <property type="entry name" value="AlkB-like"/>
</dbReference>
<dbReference type="InterPro" id="IPR004574">
    <property type="entry name" value="Alkb"/>
</dbReference>
<dbReference type="InterPro" id="IPR005123">
    <property type="entry name" value="Oxoglu/Fe-dep_dioxygenase_dom"/>
</dbReference>
<dbReference type="GO" id="GO:0005737">
    <property type="term" value="C:cytoplasm"/>
    <property type="evidence" value="ECO:0007669"/>
    <property type="project" value="TreeGrafter"/>
</dbReference>
<keyword evidence="3" id="KW-0560">Oxidoreductase</keyword>
<dbReference type="GO" id="GO:0035515">
    <property type="term" value="F:oxidative RNA demethylase activity"/>
    <property type="evidence" value="ECO:0007669"/>
    <property type="project" value="TreeGrafter"/>
</dbReference>
<dbReference type="GO" id="GO:0005634">
    <property type="term" value="C:nucleus"/>
    <property type="evidence" value="ECO:0007669"/>
    <property type="project" value="TreeGrafter"/>
</dbReference>
<dbReference type="PROSITE" id="PS51471">
    <property type="entry name" value="FE2OG_OXY"/>
    <property type="match status" value="1"/>
</dbReference>
<keyword evidence="2" id="KW-0223">Dioxygenase</keyword>
<evidence type="ECO:0000313" key="8">
    <source>
        <dbReference type="WBParaSite" id="nRc.2.0.1.t05302-RA"/>
    </source>
</evidence>
<protein>
    <submittedName>
        <fullName evidence="8">Fe2OG dioxygenase domain-containing protein</fullName>
    </submittedName>
</protein>
<sequence>MYSNDKPTDTLFRRAFKRFKNEIHVVDRDKEIIDFRLGTCVKDWDKLRHDKTFYITEADKRQLHINDPSDWLIYRNRNKPGLIVASNIFQESGHYFWGEKCLTDYICNPFRTNFDPKIKFATSDDILENSNLIGRKLRWSILGYDYDWDRKHYAQNRNNKFPENLRRLTTIIAQNLLNNQNYRGESCLVNFYHAKSTLAGHVDHSELVHDQPIIAISFGQPAIFLAGGSTLDEIYPLAIKVYGGDVVIMDGEMRLAYHAVPKILKDEFKLVEEYSTTEHSGEKIRNFVIDFINNHRINLSVRQVNPI</sequence>
<dbReference type="Proteomes" id="UP000887565">
    <property type="component" value="Unplaced"/>
</dbReference>
<dbReference type="WBParaSite" id="nRc.2.0.1.t05302-RA">
    <property type="protein sequence ID" value="nRc.2.0.1.t05302-RA"/>
    <property type="gene ID" value="nRc.2.0.1.g05302"/>
</dbReference>
<evidence type="ECO:0000256" key="1">
    <source>
        <dbReference type="ARBA" id="ARBA00022723"/>
    </source>
</evidence>
<dbReference type="SUPFAM" id="SSF51197">
    <property type="entry name" value="Clavaminate synthase-like"/>
    <property type="match status" value="1"/>
</dbReference>
<evidence type="ECO:0000256" key="4">
    <source>
        <dbReference type="ARBA" id="ARBA00023004"/>
    </source>
</evidence>
<organism evidence="7 8">
    <name type="scientific">Romanomermis culicivorax</name>
    <name type="common">Nematode worm</name>
    <dbReference type="NCBI Taxonomy" id="13658"/>
    <lineage>
        <taxon>Eukaryota</taxon>
        <taxon>Metazoa</taxon>
        <taxon>Ecdysozoa</taxon>
        <taxon>Nematoda</taxon>
        <taxon>Enoplea</taxon>
        <taxon>Dorylaimia</taxon>
        <taxon>Mermithida</taxon>
        <taxon>Mermithoidea</taxon>
        <taxon>Mermithidae</taxon>
        <taxon>Romanomermis</taxon>
    </lineage>
</organism>
<feature type="binding site" evidence="5">
    <location>
        <position position="258"/>
    </location>
    <ligand>
        <name>Fe cation</name>
        <dbReference type="ChEBI" id="CHEBI:24875"/>
        <note>catalytic</note>
    </ligand>
</feature>
<dbReference type="PANTHER" id="PTHR16557:SF2">
    <property type="entry name" value="NUCLEIC ACID DIOXYGENASE ALKBH1"/>
    <property type="match status" value="1"/>
</dbReference>
<name>A0A915HV64_ROMCU</name>
<reference evidence="8" key="1">
    <citation type="submission" date="2022-11" db="UniProtKB">
        <authorList>
            <consortium name="WormBaseParasite"/>
        </authorList>
    </citation>
    <scope>IDENTIFICATION</scope>
</reference>
<dbReference type="GO" id="GO:0035516">
    <property type="term" value="F:broad specificity oxidative DNA demethylase activity"/>
    <property type="evidence" value="ECO:0007669"/>
    <property type="project" value="TreeGrafter"/>
</dbReference>
<dbReference type="Gene3D" id="2.60.120.590">
    <property type="entry name" value="Alpha-ketoglutarate-dependent dioxygenase AlkB-like"/>
    <property type="match status" value="1"/>
</dbReference>
<dbReference type="GO" id="GO:0035513">
    <property type="term" value="P:oxidative RNA demethylation"/>
    <property type="evidence" value="ECO:0007669"/>
    <property type="project" value="TreeGrafter"/>
</dbReference>
<evidence type="ECO:0000259" key="6">
    <source>
        <dbReference type="PROSITE" id="PS51471"/>
    </source>
</evidence>
<dbReference type="InterPro" id="IPR037151">
    <property type="entry name" value="AlkB-like_sf"/>
</dbReference>
<accession>A0A915HV64</accession>
<comment type="cofactor">
    <cofactor evidence="5">
        <name>Fe(2+)</name>
        <dbReference type="ChEBI" id="CHEBI:29033"/>
    </cofactor>
    <text evidence="5">Binds 1 Fe(2+) ion per subunit.</text>
</comment>